<dbReference type="PRINTS" id="PR00360">
    <property type="entry name" value="C2DOMAIN"/>
</dbReference>
<evidence type="ECO:0000256" key="11">
    <source>
        <dbReference type="SAM" id="Phobius"/>
    </source>
</evidence>
<evidence type="ECO:0000256" key="3">
    <source>
        <dbReference type="ARBA" id="ARBA00022692"/>
    </source>
</evidence>
<dbReference type="CDD" id="cd08385">
    <property type="entry name" value="C2A_Synaptotagmin-1-5-6-9-10"/>
    <property type="match status" value="1"/>
</dbReference>
<dbReference type="Gene3D" id="2.60.40.150">
    <property type="entry name" value="C2 domain"/>
    <property type="match status" value="2"/>
</dbReference>
<feature type="domain" description="C2" evidence="12">
    <location>
        <begin position="244"/>
        <end position="365"/>
    </location>
</feature>
<feature type="region of interest" description="Disordered" evidence="10">
    <location>
        <begin position="89"/>
        <end position="211"/>
    </location>
</feature>
<dbReference type="Pfam" id="PF00168">
    <property type="entry name" value="C2"/>
    <property type="match status" value="2"/>
</dbReference>
<dbReference type="FunFam" id="2.60.40.150:FF:000005">
    <property type="entry name" value="Synaptotagmin 6"/>
    <property type="match status" value="1"/>
</dbReference>
<evidence type="ECO:0000256" key="10">
    <source>
        <dbReference type="SAM" id="MobiDB-lite"/>
    </source>
</evidence>
<dbReference type="InterPro" id="IPR001565">
    <property type="entry name" value="Synaptotagmin"/>
</dbReference>
<accession>A0ABC9XZ58</accession>
<keyword evidence="14" id="KW-1185">Reference proteome</keyword>
<dbReference type="PANTHER" id="PTHR10024:SF176">
    <property type="entry name" value="SYNAPTOTAGMIN-3"/>
    <property type="match status" value="1"/>
</dbReference>
<dbReference type="PANTHER" id="PTHR10024">
    <property type="entry name" value="SYNAPTOTAGMIN"/>
    <property type="match status" value="1"/>
</dbReference>
<keyword evidence="5" id="KW-0677">Repeat</keyword>
<comment type="caution">
    <text evidence="13">The sequence shown here is derived from an EMBL/GenBank/DDBJ whole genome shotgun (WGS) entry which is preliminary data.</text>
</comment>
<keyword evidence="9" id="KW-0968">Cytoplasmic vesicle</keyword>
<evidence type="ECO:0000256" key="5">
    <source>
        <dbReference type="ARBA" id="ARBA00022737"/>
    </source>
</evidence>
<feature type="transmembrane region" description="Helical" evidence="11">
    <location>
        <begin position="55"/>
        <end position="78"/>
    </location>
</feature>
<dbReference type="InterPro" id="IPR000008">
    <property type="entry name" value="C2_dom"/>
</dbReference>
<evidence type="ECO:0000256" key="9">
    <source>
        <dbReference type="ARBA" id="ARBA00023329"/>
    </source>
</evidence>
<protein>
    <recommendedName>
        <fullName evidence="12">C2 domain-containing protein</fullName>
    </recommendedName>
</protein>
<sequence length="539" mass="58326">MSGDYEEDVCRSALRLVQELCFAPRARPPHAKCLEFTDLLRHRGHPRASDTEVSVSLLSVIVTFCGLVLLGVSLFVSWKLCWVPWRHKGGAPPRKEPPQSGPGGGPVTTTLLTTGFGDPLPDRGEAGAELLLPPPPPERCYLDMGPCPEGGAGRGLGGPPPILGTPQVPPPELGGEGSGALPSAPSQQHVGGSTPLPPLPEEQNPPNLGQIQPELYRPRVADDITAAAATQNDGATGASGCPPPCGRLGVSLRYAYGTQQLVVRILRALDLPPKDANGFSDPYVKIYLLPDRKKKFQTKVHRKTLNPVFDETFSFGVPFAELPARRLRFSVYDFDRFSRHDLIGQVVLDNLLEAAERGPEVPIWRDILEGSGEKADLGEVNFSLCYLPTAGRLTVTVIRASNLRAMDLTGFSDPYVKASLMAEGRRLKKRKTSIKKNTLNPSYNEALVFDVPHESVHHVSLTIAVVDYDCIGHNEVIGLCRVGSDAEGPGREHWAQMLANPRKPIEHWHTLVEEKALALAPKGSARDKPGGVVEPVGPD</sequence>
<organism evidence="13 14">
    <name type="scientific">Grus japonensis</name>
    <name type="common">Japanese crane</name>
    <name type="synonym">Red-crowned crane</name>
    <dbReference type="NCBI Taxonomy" id="30415"/>
    <lineage>
        <taxon>Eukaryota</taxon>
        <taxon>Metazoa</taxon>
        <taxon>Chordata</taxon>
        <taxon>Craniata</taxon>
        <taxon>Vertebrata</taxon>
        <taxon>Euteleostomi</taxon>
        <taxon>Archelosauria</taxon>
        <taxon>Archosauria</taxon>
        <taxon>Dinosauria</taxon>
        <taxon>Saurischia</taxon>
        <taxon>Theropoda</taxon>
        <taxon>Coelurosauria</taxon>
        <taxon>Aves</taxon>
        <taxon>Neognathae</taxon>
        <taxon>Neoaves</taxon>
        <taxon>Gruiformes</taxon>
        <taxon>Gruidae</taxon>
        <taxon>Grus</taxon>
    </lineage>
</organism>
<evidence type="ECO:0000256" key="7">
    <source>
        <dbReference type="ARBA" id="ARBA00022989"/>
    </source>
</evidence>
<dbReference type="AlphaFoldDB" id="A0ABC9XZ58"/>
<comment type="similarity">
    <text evidence="2">Belongs to the synaptotagmin family.</text>
</comment>
<dbReference type="SUPFAM" id="SSF49562">
    <property type="entry name" value="C2 domain (Calcium/lipid-binding domain, CaLB)"/>
    <property type="match status" value="2"/>
</dbReference>
<dbReference type="GO" id="GO:0046872">
    <property type="term" value="F:metal ion binding"/>
    <property type="evidence" value="ECO:0007669"/>
    <property type="project" value="UniProtKB-KW"/>
</dbReference>
<dbReference type="PRINTS" id="PR00399">
    <property type="entry name" value="SYNAPTOTAGMN"/>
</dbReference>
<evidence type="ECO:0000256" key="1">
    <source>
        <dbReference type="ARBA" id="ARBA00004160"/>
    </source>
</evidence>
<evidence type="ECO:0000259" key="12">
    <source>
        <dbReference type="PROSITE" id="PS50004"/>
    </source>
</evidence>
<feature type="compositionally biased region" description="Pro residues" evidence="10">
    <location>
        <begin position="158"/>
        <end position="172"/>
    </location>
</feature>
<feature type="region of interest" description="Disordered" evidence="10">
    <location>
        <begin position="519"/>
        <end position="539"/>
    </location>
</feature>
<feature type="compositionally biased region" description="Gly residues" evidence="10">
    <location>
        <begin position="148"/>
        <end position="157"/>
    </location>
</feature>
<evidence type="ECO:0000256" key="8">
    <source>
        <dbReference type="ARBA" id="ARBA00023136"/>
    </source>
</evidence>
<evidence type="ECO:0000256" key="4">
    <source>
        <dbReference type="ARBA" id="ARBA00022723"/>
    </source>
</evidence>
<keyword evidence="7 11" id="KW-1133">Transmembrane helix</keyword>
<dbReference type="EMBL" id="BAAFJT010000036">
    <property type="protein sequence ID" value="GAB0202162.1"/>
    <property type="molecule type" value="Genomic_DNA"/>
</dbReference>
<dbReference type="SMART" id="SM00239">
    <property type="entry name" value="C2"/>
    <property type="match status" value="2"/>
</dbReference>
<keyword evidence="3 11" id="KW-0812">Transmembrane</keyword>
<dbReference type="PROSITE" id="PS50004">
    <property type="entry name" value="C2"/>
    <property type="match status" value="2"/>
</dbReference>
<evidence type="ECO:0000313" key="14">
    <source>
        <dbReference type="Proteomes" id="UP001623348"/>
    </source>
</evidence>
<evidence type="ECO:0000256" key="6">
    <source>
        <dbReference type="ARBA" id="ARBA00022837"/>
    </source>
</evidence>
<comment type="subcellular location">
    <subcellularLocation>
        <location evidence="1">Cytoplasmic vesicle</location>
        <location evidence="1">Secretory vesicle membrane</location>
        <topology evidence="1">Single-pass membrane protein</topology>
    </subcellularLocation>
</comment>
<evidence type="ECO:0000313" key="13">
    <source>
        <dbReference type="EMBL" id="GAB0202162.1"/>
    </source>
</evidence>
<gene>
    <name evidence="13" type="ORF">GRJ2_002681800</name>
</gene>
<dbReference type="FunFam" id="2.60.40.150:FF:000011">
    <property type="entry name" value="Synaptotagmin 6"/>
    <property type="match status" value="1"/>
</dbReference>
<reference evidence="13 14" key="1">
    <citation type="submission" date="2024-06" db="EMBL/GenBank/DDBJ databases">
        <title>The draft genome of Grus japonensis, version 3.</title>
        <authorList>
            <person name="Nabeshima K."/>
            <person name="Suzuki S."/>
            <person name="Onuma M."/>
        </authorList>
    </citation>
    <scope>NUCLEOTIDE SEQUENCE [LARGE SCALE GENOMIC DNA]</scope>
    <source>
        <strain evidence="13 14">451A</strain>
    </source>
</reference>
<keyword evidence="4" id="KW-0479">Metal-binding</keyword>
<name>A0ABC9XZ58_GRUJA</name>
<dbReference type="Proteomes" id="UP001623348">
    <property type="component" value="Unassembled WGS sequence"/>
</dbReference>
<evidence type="ECO:0000256" key="2">
    <source>
        <dbReference type="ARBA" id="ARBA00006996"/>
    </source>
</evidence>
<dbReference type="CDD" id="cd08403">
    <property type="entry name" value="C2B_Synaptotagmin-3-5-6-9-10"/>
    <property type="match status" value="1"/>
</dbReference>
<feature type="compositionally biased region" description="Low complexity" evidence="10">
    <location>
        <begin position="107"/>
        <end position="119"/>
    </location>
</feature>
<dbReference type="InterPro" id="IPR035892">
    <property type="entry name" value="C2_domain_sf"/>
</dbReference>
<keyword evidence="8 11" id="KW-0472">Membrane</keyword>
<proteinExistence type="inferred from homology"/>
<keyword evidence="6" id="KW-0106">Calcium</keyword>
<feature type="domain" description="C2" evidence="12">
    <location>
        <begin position="376"/>
        <end position="509"/>
    </location>
</feature>
<dbReference type="GO" id="GO:0030658">
    <property type="term" value="C:transport vesicle membrane"/>
    <property type="evidence" value="ECO:0007669"/>
    <property type="project" value="UniProtKB-SubCell"/>
</dbReference>